<evidence type="ECO:0000313" key="4">
    <source>
        <dbReference type="Proteomes" id="UP000078532"/>
    </source>
</evidence>
<dbReference type="NCBIfam" id="NF006421">
    <property type="entry name" value="PRK08673.1"/>
    <property type="match status" value="1"/>
</dbReference>
<proteinExistence type="predicted"/>
<dbReference type="EMBL" id="LYVF01000106">
    <property type="protein sequence ID" value="OAT83599.1"/>
    <property type="molecule type" value="Genomic_DNA"/>
</dbReference>
<dbReference type="STRING" id="1838280.A6M21_07900"/>
<dbReference type="InterPro" id="IPR006268">
    <property type="entry name" value="DAHP_syn_2"/>
</dbReference>
<sequence>MGVRILRGGAFKPRTSPRSFQGLGEKALVWLAQAREKYGLHVVSEVMDPADIPLMAHYVDVLQIGARNMQNYSLLKKLARQDKPVLLKRGPAATVEEFILAAEYILSGGRAGVILCERGIRTFERYTRNTLDLSCVALVKQFTYLPIIVDLSHSLGRKDIMAPLARAALACGADGLMMEVHPEPAKALCDGQQSLDFAQFQALLAETGCFGFHGRKRGRVIPLWSSRVNAWNEAGGLRKTENGTAGTKGGE</sequence>
<dbReference type="Gene3D" id="3.20.20.70">
    <property type="entry name" value="Aldolase class I"/>
    <property type="match status" value="1"/>
</dbReference>
<evidence type="ECO:0000256" key="1">
    <source>
        <dbReference type="ARBA" id="ARBA00022679"/>
    </source>
</evidence>
<dbReference type="SUPFAM" id="SSF51569">
    <property type="entry name" value="Aldolase"/>
    <property type="match status" value="1"/>
</dbReference>
<dbReference type="Proteomes" id="UP000078532">
    <property type="component" value="Unassembled WGS sequence"/>
</dbReference>
<keyword evidence="4" id="KW-1185">Reference proteome</keyword>
<feature type="domain" description="DAHP synthetase I/KDSA" evidence="2">
    <location>
        <begin position="5"/>
        <end position="203"/>
    </location>
</feature>
<name>A0A1B7LFV7_9FIRM</name>
<dbReference type="NCBIfam" id="TIGR01361">
    <property type="entry name" value="DAHP_synth_Bsub"/>
    <property type="match status" value="1"/>
</dbReference>
<dbReference type="GO" id="GO:0016740">
    <property type="term" value="F:transferase activity"/>
    <property type="evidence" value="ECO:0007669"/>
    <property type="project" value="UniProtKB-KW"/>
</dbReference>
<dbReference type="GO" id="GO:0009073">
    <property type="term" value="P:aromatic amino acid family biosynthetic process"/>
    <property type="evidence" value="ECO:0007669"/>
    <property type="project" value="InterPro"/>
</dbReference>
<dbReference type="AlphaFoldDB" id="A0A1B7LFV7"/>
<accession>A0A1B7LFV7</accession>
<dbReference type="InterPro" id="IPR052899">
    <property type="entry name" value="Class-I_DAHP_synthase"/>
</dbReference>
<gene>
    <name evidence="3" type="ORF">A6M21_07900</name>
</gene>
<dbReference type="Pfam" id="PF00793">
    <property type="entry name" value="DAHP_synth_1"/>
    <property type="match status" value="1"/>
</dbReference>
<dbReference type="NCBIfam" id="NF009239">
    <property type="entry name" value="PRK12595.1"/>
    <property type="match status" value="1"/>
</dbReference>
<protein>
    <submittedName>
        <fullName evidence="3">3-deoxy-7-phosphoheptulonate synthase</fullName>
    </submittedName>
</protein>
<dbReference type="InterPro" id="IPR006218">
    <property type="entry name" value="DAHP1/KDSA"/>
</dbReference>
<evidence type="ECO:0000313" key="3">
    <source>
        <dbReference type="EMBL" id="OAT83599.1"/>
    </source>
</evidence>
<evidence type="ECO:0000259" key="2">
    <source>
        <dbReference type="Pfam" id="PF00793"/>
    </source>
</evidence>
<dbReference type="PANTHER" id="PTHR43018">
    <property type="entry name" value="PHOSPHO-2-DEHYDRO-3-DEOXYHEPTONATE ALDOLASE"/>
    <property type="match status" value="1"/>
</dbReference>
<dbReference type="PANTHER" id="PTHR43018:SF1">
    <property type="entry name" value="PROTEIN AROA(G)"/>
    <property type="match status" value="1"/>
</dbReference>
<dbReference type="GO" id="GO:0016832">
    <property type="term" value="F:aldehyde-lyase activity"/>
    <property type="evidence" value="ECO:0007669"/>
    <property type="project" value="InterPro"/>
</dbReference>
<organism evidence="3 4">
    <name type="scientific">Desulfotomaculum copahuensis</name>
    <dbReference type="NCBI Taxonomy" id="1838280"/>
    <lineage>
        <taxon>Bacteria</taxon>
        <taxon>Bacillati</taxon>
        <taxon>Bacillota</taxon>
        <taxon>Clostridia</taxon>
        <taxon>Eubacteriales</taxon>
        <taxon>Desulfotomaculaceae</taxon>
        <taxon>Desulfotomaculum</taxon>
    </lineage>
</organism>
<comment type="caution">
    <text evidence="3">The sequence shown here is derived from an EMBL/GenBank/DDBJ whole genome shotgun (WGS) entry which is preliminary data.</text>
</comment>
<keyword evidence="1" id="KW-0808">Transferase</keyword>
<dbReference type="InterPro" id="IPR013785">
    <property type="entry name" value="Aldolase_TIM"/>
</dbReference>
<reference evidence="3 4" key="1">
    <citation type="submission" date="2016-04" db="EMBL/GenBank/DDBJ databases">
        <authorList>
            <person name="Evans L.H."/>
            <person name="Alamgir A."/>
            <person name="Owens N."/>
            <person name="Weber N.D."/>
            <person name="Virtaneva K."/>
            <person name="Barbian K."/>
            <person name="Babar A."/>
            <person name="Rosenke K."/>
        </authorList>
    </citation>
    <scope>NUCLEOTIDE SEQUENCE [LARGE SCALE GENOMIC DNA]</scope>
    <source>
        <strain evidence="3 4">LMa1</strain>
    </source>
</reference>